<dbReference type="Pfam" id="PF00175">
    <property type="entry name" value="NAD_binding_1"/>
    <property type="match status" value="1"/>
</dbReference>
<gene>
    <name evidence="6" type="ORF">SAMN05660860_02666</name>
</gene>
<keyword evidence="1" id="KW-0479">Metal-binding</keyword>
<dbReference type="Pfam" id="PF00970">
    <property type="entry name" value="FAD_binding_6"/>
    <property type="match status" value="1"/>
</dbReference>
<dbReference type="Gene3D" id="2.40.30.10">
    <property type="entry name" value="Translation factors"/>
    <property type="match status" value="1"/>
</dbReference>
<keyword evidence="3" id="KW-0411">Iron-sulfur</keyword>
<dbReference type="AlphaFoldDB" id="A0A1G9TY49"/>
<name>A0A1G9TY49_9BACT</name>
<dbReference type="GO" id="GO:0051536">
    <property type="term" value="F:iron-sulfur cluster binding"/>
    <property type="evidence" value="ECO:0007669"/>
    <property type="project" value="UniProtKB-KW"/>
</dbReference>
<dbReference type="RefSeq" id="WP_052446548.1">
    <property type="nucleotide sequence ID" value="NZ_FNGU01000007.1"/>
</dbReference>
<dbReference type="InterPro" id="IPR017938">
    <property type="entry name" value="Riboflavin_synthase-like_b-brl"/>
</dbReference>
<feature type="domain" description="4Fe-4S ferredoxin-type" evidence="4">
    <location>
        <begin position="234"/>
        <end position="266"/>
    </location>
</feature>
<evidence type="ECO:0000256" key="3">
    <source>
        <dbReference type="ARBA" id="ARBA00023014"/>
    </source>
</evidence>
<evidence type="ECO:0000259" key="4">
    <source>
        <dbReference type="PROSITE" id="PS51379"/>
    </source>
</evidence>
<dbReference type="PROSITE" id="PS00198">
    <property type="entry name" value="4FE4S_FER_1"/>
    <property type="match status" value="1"/>
</dbReference>
<dbReference type="OrthoDB" id="9806195at2"/>
<evidence type="ECO:0000256" key="1">
    <source>
        <dbReference type="ARBA" id="ARBA00022723"/>
    </source>
</evidence>
<evidence type="ECO:0000256" key="2">
    <source>
        <dbReference type="ARBA" id="ARBA00023004"/>
    </source>
</evidence>
<dbReference type="InterPro" id="IPR039261">
    <property type="entry name" value="FNR_nucleotide-bd"/>
</dbReference>
<sequence length="632" mass="71029">MNQILTDPAGRLPLDDPRWRRMSRGEIENFARALQSAFEVVGVQEQGNRQTLARLDDPAALILEFSPHIHSPKKFLFPNWEKLFRFRLSGGVLLEPERAATPRVIFGMHPCDLHAVQVLDNCLFDGEADSAYRAKREVTILIGVDCVPDAHCFCTSMGTDRVAEGFDLFFHRLDGGSYLVQTGSRRGEALLCHYAPLVGARPGEPPLPLQVKQCPTRLDFPFESLAPLMEKVYEHPLWEELGGRCLGCGACTMLCPTCYCFNVEDRLDLNLAGGERVRTWDSCQFDQFTKVAGGDDFRGNQGDRQRHRFFRKYKYLWDKYQRTACVGCGRCSRECLSRIDPVPLLNRLFDEQARPALRQMPGAEYRPQLAEILYVAQLTETEKLFRLRLPEPIEFEPGEFLEISVFGLGEAPFTIASAPVPGDEVDVVVRAAGTLTQAMHRLKPGDTVGVRGPFGNGFPLEDFAGRDVLLVAGGMGLITLRSLLLGILAQRARFGRVLLLYGARSVGHYLFRDELLAWHRSGEIDCRFAAVNGDNPWVVTRGDITHLFKDLDVIPERTTVAVSGPARMYRSLNPLLFRLGIAEDRLFLNLERHMKCGLGKCGKCRINDICVCESGPIFPYARVKHLKEAIER</sequence>
<feature type="domain" description="FAD-binding FR-type" evidence="5">
    <location>
        <begin position="365"/>
        <end position="460"/>
    </location>
</feature>
<dbReference type="Gene3D" id="3.40.50.80">
    <property type="entry name" value="Nucleotide-binding domain of ferredoxin-NADP reductase (FNR) module"/>
    <property type="match status" value="1"/>
</dbReference>
<dbReference type="InterPro" id="IPR017896">
    <property type="entry name" value="4Fe4S_Fe-S-bd"/>
</dbReference>
<dbReference type="InterPro" id="IPR008333">
    <property type="entry name" value="Cbr1-like_FAD-bd_dom"/>
</dbReference>
<dbReference type="SUPFAM" id="SSF63380">
    <property type="entry name" value="Riboflavin synthase domain-like"/>
    <property type="match status" value="1"/>
</dbReference>
<dbReference type="PANTHER" id="PTHR40447:SF1">
    <property type="entry name" value="ANAEROBIC SULFITE REDUCTASE SUBUNIT A"/>
    <property type="match status" value="1"/>
</dbReference>
<proteinExistence type="predicted"/>
<reference evidence="6 7" key="1">
    <citation type="submission" date="2016-10" db="EMBL/GenBank/DDBJ databases">
        <authorList>
            <person name="de Groot N.N."/>
        </authorList>
    </citation>
    <scope>NUCLEOTIDE SEQUENCE [LARGE SCALE GENOMIC DNA]</scope>
    <source>
        <strain evidence="6 7">DSM 17813</strain>
    </source>
</reference>
<accession>A0A1G9TY49</accession>
<dbReference type="InterPro" id="IPR017900">
    <property type="entry name" value="4Fe4S_Fe_S_CS"/>
</dbReference>
<evidence type="ECO:0000259" key="5">
    <source>
        <dbReference type="PROSITE" id="PS51384"/>
    </source>
</evidence>
<dbReference type="SUPFAM" id="SSF46548">
    <property type="entry name" value="alpha-helical ferredoxin"/>
    <property type="match status" value="1"/>
</dbReference>
<evidence type="ECO:0000313" key="6">
    <source>
        <dbReference type="EMBL" id="SDM52699.1"/>
    </source>
</evidence>
<evidence type="ECO:0000313" key="7">
    <source>
        <dbReference type="Proteomes" id="UP000182146"/>
    </source>
</evidence>
<dbReference type="STRING" id="392333.SAMN05660860_02666"/>
<dbReference type="EMBL" id="FNGU01000007">
    <property type="protein sequence ID" value="SDM52699.1"/>
    <property type="molecule type" value="Genomic_DNA"/>
</dbReference>
<protein>
    <submittedName>
        <fullName evidence="6">NAD(P)H-flavin reductase</fullName>
    </submittedName>
</protein>
<dbReference type="Pfam" id="PF10418">
    <property type="entry name" value="DHODB_Fe-S_bind"/>
    <property type="match status" value="1"/>
</dbReference>
<dbReference type="GO" id="GO:0046872">
    <property type="term" value="F:metal ion binding"/>
    <property type="evidence" value="ECO:0007669"/>
    <property type="project" value="UniProtKB-KW"/>
</dbReference>
<feature type="domain" description="4Fe-4S ferredoxin-type" evidence="4">
    <location>
        <begin position="313"/>
        <end position="347"/>
    </location>
</feature>
<dbReference type="GO" id="GO:0016491">
    <property type="term" value="F:oxidoreductase activity"/>
    <property type="evidence" value="ECO:0007669"/>
    <property type="project" value="InterPro"/>
</dbReference>
<dbReference type="Proteomes" id="UP000182146">
    <property type="component" value="Unassembled WGS sequence"/>
</dbReference>
<dbReference type="PROSITE" id="PS51384">
    <property type="entry name" value="FAD_FR"/>
    <property type="match status" value="1"/>
</dbReference>
<dbReference type="PANTHER" id="PTHR40447">
    <property type="entry name" value="ANAEROBIC SULFITE REDUCTASE SUBUNIT A"/>
    <property type="match status" value="1"/>
</dbReference>
<dbReference type="InterPro" id="IPR019480">
    <property type="entry name" value="Dihydroorotate_DH_Fe-S-bd"/>
</dbReference>
<dbReference type="InterPro" id="IPR001433">
    <property type="entry name" value="OxRdtase_FAD/NAD-bd"/>
</dbReference>
<organism evidence="6 7">
    <name type="scientific">Geoalkalibacter ferrihydriticus</name>
    <dbReference type="NCBI Taxonomy" id="392333"/>
    <lineage>
        <taxon>Bacteria</taxon>
        <taxon>Pseudomonadati</taxon>
        <taxon>Thermodesulfobacteriota</taxon>
        <taxon>Desulfuromonadia</taxon>
        <taxon>Desulfuromonadales</taxon>
        <taxon>Geoalkalibacteraceae</taxon>
        <taxon>Geoalkalibacter</taxon>
    </lineage>
</organism>
<dbReference type="Pfam" id="PF17179">
    <property type="entry name" value="Fer4_22"/>
    <property type="match status" value="1"/>
</dbReference>
<dbReference type="InterPro" id="IPR017927">
    <property type="entry name" value="FAD-bd_FR_type"/>
</dbReference>
<dbReference type="PROSITE" id="PS51379">
    <property type="entry name" value="4FE4S_FER_2"/>
    <property type="match status" value="2"/>
</dbReference>
<keyword evidence="2" id="KW-0408">Iron</keyword>
<dbReference type="CDD" id="cd06221">
    <property type="entry name" value="sulfite_reductase_like"/>
    <property type="match status" value="1"/>
</dbReference>
<dbReference type="SUPFAM" id="SSF52343">
    <property type="entry name" value="Ferredoxin reductase-like, C-terminal NADP-linked domain"/>
    <property type="match status" value="1"/>
</dbReference>